<dbReference type="AlphaFoldDB" id="A0A6S6SK13"/>
<evidence type="ECO:0000313" key="6">
    <source>
        <dbReference type="EMBL" id="CAA6805406.1"/>
    </source>
</evidence>
<dbReference type="GO" id="GO:0032259">
    <property type="term" value="P:methylation"/>
    <property type="evidence" value="ECO:0007669"/>
    <property type="project" value="UniProtKB-KW"/>
</dbReference>
<dbReference type="GO" id="GO:0008168">
    <property type="term" value="F:methyltransferase activity"/>
    <property type="evidence" value="ECO:0007669"/>
    <property type="project" value="UniProtKB-KW"/>
</dbReference>
<proteinExistence type="inferred from homology"/>
<keyword evidence="3 4" id="KW-0808">Transferase</keyword>
<dbReference type="PIRSF" id="PIRSF037567">
    <property type="entry name" value="MTTB_MeTrfase"/>
    <property type="match status" value="1"/>
</dbReference>
<sequence length="514" mass="56406">MSEGRRARRGRRGKVAGNATGQRFEQQAWQQLKMPFKPTEVVADEQVELIHDAAMRILEDIGIDVLLPEAREIMLKAGATAKGERVYFERELLMQLISTVPEQFTLHARNPAHNFQVGKNFVNFGTVASAPNTNSLDGGRRPGNQQDYQTFLRLMQSLNIMHFTSGYPVEPVDLHPSVRHLHCLSDCVTLTDKVFHCYSLGRDRNRDAIEIARIGRGISREQLKKEPSIFTVINSNSPLKLDEPMLQGIIEMSSLNQPIVLTPFTLAGAMAPVTIAGALAQQNAEALAGIAFSQMVNPGAPAVYGGFTSNVDMKSGAPAFGTPEYVLAAQISGQLARYYNIPFRSSNVCAANTVDAQAGYESTMALWGALTGGTNFVMHGAGWMEGGLSASPEKMMVDADLLQMMAVWMKGVEISEEAFGLDAIRDVGPGGHYFGTAHTMARYKTAFYSPMISDWRNFESWTEAGAPDALQKANKVYKQLLSEYEEPALDPARREELDAFVAKRVEQGGVATDF</sequence>
<dbReference type="GO" id="GO:0015948">
    <property type="term" value="P:methanogenesis"/>
    <property type="evidence" value="ECO:0007669"/>
    <property type="project" value="UniProtKB-UniRule"/>
</dbReference>
<evidence type="ECO:0000256" key="4">
    <source>
        <dbReference type="PIRNR" id="PIRNR037567"/>
    </source>
</evidence>
<dbReference type="Pfam" id="PF06253">
    <property type="entry name" value="MTTB"/>
    <property type="match status" value="1"/>
</dbReference>
<dbReference type="EC" id="2.1.1.-" evidence="4"/>
<evidence type="ECO:0000256" key="2">
    <source>
        <dbReference type="ARBA" id="ARBA00022603"/>
    </source>
</evidence>
<evidence type="ECO:0000256" key="1">
    <source>
        <dbReference type="ARBA" id="ARBA00007137"/>
    </source>
</evidence>
<accession>A0A6S6SK13</accession>
<evidence type="ECO:0000256" key="3">
    <source>
        <dbReference type="ARBA" id="ARBA00022679"/>
    </source>
</evidence>
<feature type="compositionally biased region" description="Basic residues" evidence="5">
    <location>
        <begin position="1"/>
        <end position="14"/>
    </location>
</feature>
<dbReference type="InterPro" id="IPR010426">
    <property type="entry name" value="MTTB_MeTrfase"/>
</dbReference>
<keyword evidence="2 6" id="KW-0489">Methyltransferase</keyword>
<feature type="region of interest" description="Disordered" evidence="5">
    <location>
        <begin position="1"/>
        <end position="20"/>
    </location>
</feature>
<reference evidence="6" key="1">
    <citation type="submission" date="2020-01" db="EMBL/GenBank/DDBJ databases">
        <authorList>
            <person name="Meier V. D."/>
            <person name="Meier V D."/>
        </authorList>
    </citation>
    <scope>NUCLEOTIDE SEQUENCE</scope>
    <source>
        <strain evidence="6">HLG_WM_MAG_09</strain>
    </source>
</reference>
<dbReference type="Gene3D" id="3.20.20.480">
    <property type="entry name" value="Trimethylamine methyltransferase-like"/>
    <property type="match status" value="1"/>
</dbReference>
<evidence type="ECO:0000256" key="5">
    <source>
        <dbReference type="SAM" id="MobiDB-lite"/>
    </source>
</evidence>
<protein>
    <recommendedName>
        <fullName evidence="4">Methyltransferase</fullName>
        <ecNumber evidence="4">2.1.1.-</ecNumber>
    </recommendedName>
</protein>
<organism evidence="6">
    <name type="scientific">uncultured Thiotrichaceae bacterium</name>
    <dbReference type="NCBI Taxonomy" id="298394"/>
    <lineage>
        <taxon>Bacteria</taxon>
        <taxon>Pseudomonadati</taxon>
        <taxon>Pseudomonadota</taxon>
        <taxon>Gammaproteobacteria</taxon>
        <taxon>Thiotrichales</taxon>
        <taxon>Thiotrichaceae</taxon>
        <taxon>environmental samples</taxon>
    </lineage>
</organism>
<dbReference type="EMBL" id="CACVAT010000081">
    <property type="protein sequence ID" value="CAA6805406.1"/>
    <property type="molecule type" value="Genomic_DNA"/>
</dbReference>
<name>A0A6S6SK13_9GAMM</name>
<comment type="similarity">
    <text evidence="1 4">Belongs to the trimethylamine methyltransferase family.</text>
</comment>
<dbReference type="InterPro" id="IPR038601">
    <property type="entry name" value="MttB-like_sf"/>
</dbReference>
<gene>
    <name evidence="6" type="ORF">HELGO_WM30598</name>
</gene>